<evidence type="ECO:0000313" key="2">
    <source>
        <dbReference type="Proteomes" id="UP000239181"/>
    </source>
</evidence>
<dbReference type="PANTHER" id="PTHR11102">
    <property type="entry name" value="SEL-1-LIKE PROTEIN"/>
    <property type="match status" value="1"/>
</dbReference>
<proteinExistence type="predicted"/>
<keyword evidence="2" id="KW-1185">Reference proteome</keyword>
<sequence length="299" mass="33504">MKPRSKITLAISAVIIISAALALTYKFKADNKQKYILQQAESGVLKYQLALGERYLNDHEMQHSAYWLNKAAKQGSHEAMDQLGIIAYYLKSKTNPSTEDKQVFTEVEQMLNASRRPQTMLDVYQQRAEDGDMEAVLSLGIMYKRGNGAPEDYAQARKYFELYAAADNTANPGNGEYYLASMYLAGSGVAVDGKKALALLQKSCDLKFKLSCYELGDLYYQGGESWAKDYKKGTELLDVYSEGNSPDSRAMTYIQSLFTMYREGGYGIKPNPQRVQAIKTQLCRSDDLYGDDCEGIAQQ</sequence>
<evidence type="ECO:0000313" key="1">
    <source>
        <dbReference type="EMBL" id="PRD12564.1"/>
    </source>
</evidence>
<evidence type="ECO:0008006" key="3">
    <source>
        <dbReference type="Google" id="ProtNLM"/>
    </source>
</evidence>
<protein>
    <recommendedName>
        <fullName evidence="3">Sel1 repeat family protein</fullName>
    </recommendedName>
</protein>
<dbReference type="Proteomes" id="UP000239181">
    <property type="component" value="Unassembled WGS sequence"/>
</dbReference>
<gene>
    <name evidence="1" type="ORF">CQW29_26065</name>
</gene>
<name>A0A2S9I4D2_9GAMM</name>
<dbReference type="InterPro" id="IPR050767">
    <property type="entry name" value="Sel1_AlgK"/>
</dbReference>
<dbReference type="SUPFAM" id="SSF81901">
    <property type="entry name" value="HCP-like"/>
    <property type="match status" value="2"/>
</dbReference>
<dbReference type="Gene3D" id="1.25.40.10">
    <property type="entry name" value="Tetratricopeptide repeat domain"/>
    <property type="match status" value="2"/>
</dbReference>
<dbReference type="InterPro" id="IPR011990">
    <property type="entry name" value="TPR-like_helical_dom_sf"/>
</dbReference>
<organism evidence="1 2">
    <name type="scientific">Pantoea coffeiphila</name>
    <dbReference type="NCBI Taxonomy" id="1465635"/>
    <lineage>
        <taxon>Bacteria</taxon>
        <taxon>Pseudomonadati</taxon>
        <taxon>Pseudomonadota</taxon>
        <taxon>Gammaproteobacteria</taxon>
        <taxon>Enterobacterales</taxon>
        <taxon>Erwiniaceae</taxon>
        <taxon>Pantoea</taxon>
    </lineage>
</organism>
<dbReference type="InterPro" id="IPR006597">
    <property type="entry name" value="Sel1-like"/>
</dbReference>
<dbReference type="AlphaFoldDB" id="A0A2S9I4D2"/>
<dbReference type="EMBL" id="PDET01000030">
    <property type="protein sequence ID" value="PRD12564.1"/>
    <property type="molecule type" value="Genomic_DNA"/>
</dbReference>
<dbReference type="SMART" id="SM00671">
    <property type="entry name" value="SEL1"/>
    <property type="match status" value="4"/>
</dbReference>
<reference evidence="1 2" key="1">
    <citation type="submission" date="2017-10" db="EMBL/GenBank/DDBJ databases">
        <title>Draft genome of two endophytic bacteria isolated from 'guarana' Paullinia cupana (Mart.) Ducke.</title>
        <authorList>
            <person name="Siqueira K.A."/>
            <person name="Liotti R.G."/>
            <person name="Mendes T.A."/>
            <person name="Soares M.A."/>
        </authorList>
    </citation>
    <scope>NUCLEOTIDE SEQUENCE [LARGE SCALE GENOMIC DNA]</scope>
    <source>
        <strain evidence="1 2">342</strain>
    </source>
</reference>
<dbReference type="RefSeq" id="WP_105595664.1">
    <property type="nucleotide sequence ID" value="NZ_PDET01000030.1"/>
</dbReference>
<dbReference type="Pfam" id="PF08238">
    <property type="entry name" value="Sel1"/>
    <property type="match status" value="4"/>
</dbReference>
<accession>A0A2S9I4D2</accession>
<dbReference type="PANTHER" id="PTHR11102:SF160">
    <property type="entry name" value="ERAD-ASSOCIATED E3 UBIQUITIN-PROTEIN LIGASE COMPONENT HRD3"/>
    <property type="match status" value="1"/>
</dbReference>
<dbReference type="OrthoDB" id="6114904at2"/>
<comment type="caution">
    <text evidence="1">The sequence shown here is derived from an EMBL/GenBank/DDBJ whole genome shotgun (WGS) entry which is preliminary data.</text>
</comment>